<organism evidence="4 6">
    <name type="scientific">Sphingosinicella microcystinivorans</name>
    <dbReference type="NCBI Taxonomy" id="335406"/>
    <lineage>
        <taxon>Bacteria</taxon>
        <taxon>Pseudomonadati</taxon>
        <taxon>Pseudomonadota</taxon>
        <taxon>Alphaproteobacteria</taxon>
        <taxon>Sphingomonadales</taxon>
        <taxon>Sphingosinicellaceae</taxon>
        <taxon>Sphingosinicella</taxon>
    </lineage>
</organism>
<dbReference type="Proteomes" id="UP000275727">
    <property type="component" value="Chromosome"/>
</dbReference>
<dbReference type="PRINTS" id="PR00080">
    <property type="entry name" value="SDRFAMILY"/>
</dbReference>
<dbReference type="PANTHER" id="PTHR24321">
    <property type="entry name" value="DEHYDROGENASES, SHORT CHAIN"/>
    <property type="match status" value="1"/>
</dbReference>
<dbReference type="PRINTS" id="PR00081">
    <property type="entry name" value="GDHRDH"/>
</dbReference>
<dbReference type="AlphaFoldDB" id="A0AAD1D3U4"/>
<dbReference type="InterPro" id="IPR057326">
    <property type="entry name" value="KR_dom"/>
</dbReference>
<dbReference type="KEGG" id="smic:SmB9_09060"/>
<keyword evidence="2" id="KW-0560">Oxidoreductase</keyword>
<sequence>MTGRVQDKVAVITGAAGGLGLAMVEALGREGAVVVLTDIDAARGEASAKALAGSGIPARFVRHDATVPEEWERLTANVLANEGRIDVLVNNAGGGLDMDIESMDFAHYKRMIALNLDTAFLGCKYGITAMKGQGGSIINISSVGGLIGTAALPAYSAGKGGVRLLTKCVAAHCGQRGYGIRVNSVHPGLIRTAAGVEVTRMATGLDEEGAVAAFASLHPIGRVGQPHEIANGVVFLASDESSFMTGSELVIDGGYTAV</sequence>
<comment type="similarity">
    <text evidence="1">Belongs to the short-chain dehydrogenases/reductases (SDR) family.</text>
</comment>
<dbReference type="PANTHER" id="PTHR24321:SF15">
    <property type="entry name" value="OXIDOREDUCTASE UCPA"/>
    <property type="match status" value="1"/>
</dbReference>
<dbReference type="EMBL" id="AP018711">
    <property type="protein sequence ID" value="BBE33248.1"/>
    <property type="molecule type" value="Genomic_DNA"/>
</dbReference>
<evidence type="ECO:0000313" key="5">
    <source>
        <dbReference type="EMBL" id="RKS85462.1"/>
    </source>
</evidence>
<evidence type="ECO:0000259" key="3">
    <source>
        <dbReference type="SMART" id="SM00822"/>
    </source>
</evidence>
<dbReference type="Proteomes" id="UP000276029">
    <property type="component" value="Unassembled WGS sequence"/>
</dbReference>
<dbReference type="EMBL" id="RBWX01000011">
    <property type="protein sequence ID" value="RKS85462.1"/>
    <property type="molecule type" value="Genomic_DNA"/>
</dbReference>
<evidence type="ECO:0000256" key="1">
    <source>
        <dbReference type="ARBA" id="ARBA00006484"/>
    </source>
</evidence>
<dbReference type="InterPro" id="IPR020904">
    <property type="entry name" value="Sc_DH/Rdtase_CS"/>
</dbReference>
<reference evidence="4 6" key="1">
    <citation type="submission" date="2018-06" db="EMBL/GenBank/DDBJ databases">
        <title>Complete Genome Sequence of the Microcystin-Degrading Bacterium Sphingosinicella microcystinivorans Strain B-9.</title>
        <authorList>
            <person name="Jin H."/>
            <person name="Nishizawa T."/>
            <person name="Guo Y."/>
            <person name="Nishizawa A."/>
            <person name="Park H."/>
            <person name="Kato H."/>
            <person name="Tsuji K."/>
            <person name="Harada K."/>
        </authorList>
    </citation>
    <scope>NUCLEOTIDE SEQUENCE [LARGE SCALE GENOMIC DNA]</scope>
    <source>
        <strain evidence="4 6">B9</strain>
    </source>
</reference>
<name>A0AAD1D3U4_SPHMI</name>
<evidence type="ECO:0000313" key="6">
    <source>
        <dbReference type="Proteomes" id="UP000275727"/>
    </source>
</evidence>
<dbReference type="Gene3D" id="3.40.50.720">
    <property type="entry name" value="NAD(P)-binding Rossmann-like Domain"/>
    <property type="match status" value="1"/>
</dbReference>
<dbReference type="Pfam" id="PF13561">
    <property type="entry name" value="adh_short_C2"/>
    <property type="match status" value="1"/>
</dbReference>
<proteinExistence type="inferred from homology"/>
<dbReference type="SUPFAM" id="SSF51735">
    <property type="entry name" value="NAD(P)-binding Rossmann-fold domains"/>
    <property type="match status" value="1"/>
</dbReference>
<keyword evidence="7" id="KW-1185">Reference proteome</keyword>
<dbReference type="InterPro" id="IPR002347">
    <property type="entry name" value="SDR_fam"/>
</dbReference>
<accession>A0AAD1D3U4</accession>
<dbReference type="RefSeq" id="WP_121053293.1">
    <property type="nucleotide sequence ID" value="NZ_AP018711.1"/>
</dbReference>
<evidence type="ECO:0000313" key="7">
    <source>
        <dbReference type="Proteomes" id="UP000276029"/>
    </source>
</evidence>
<reference evidence="5 7" key="2">
    <citation type="submission" date="2018-10" db="EMBL/GenBank/DDBJ databases">
        <title>Genomic Encyclopedia of Type Strains, Phase IV (KMG-IV): sequencing the most valuable type-strain genomes for metagenomic binning, comparative biology and taxonomic classification.</title>
        <authorList>
            <person name="Goeker M."/>
        </authorList>
    </citation>
    <scope>NUCLEOTIDE SEQUENCE [LARGE SCALE GENOMIC DNA]</scope>
    <source>
        <strain evidence="5 7">DSM 19791</strain>
    </source>
</reference>
<dbReference type="GO" id="GO:0016491">
    <property type="term" value="F:oxidoreductase activity"/>
    <property type="evidence" value="ECO:0007669"/>
    <property type="project" value="UniProtKB-KW"/>
</dbReference>
<dbReference type="InterPro" id="IPR036291">
    <property type="entry name" value="NAD(P)-bd_dom_sf"/>
</dbReference>
<dbReference type="SMART" id="SM00822">
    <property type="entry name" value="PKS_KR"/>
    <property type="match status" value="1"/>
</dbReference>
<dbReference type="PROSITE" id="PS00061">
    <property type="entry name" value="ADH_SHORT"/>
    <property type="match status" value="1"/>
</dbReference>
<evidence type="ECO:0000256" key="2">
    <source>
        <dbReference type="ARBA" id="ARBA00023002"/>
    </source>
</evidence>
<feature type="domain" description="Ketoreductase" evidence="3">
    <location>
        <begin position="8"/>
        <end position="193"/>
    </location>
</feature>
<protein>
    <submittedName>
        <fullName evidence="4 5">Dehydrogenase</fullName>
    </submittedName>
</protein>
<gene>
    <name evidence="5" type="ORF">DFR51_3382</name>
    <name evidence="4" type="ORF">SmB9_09060</name>
</gene>
<dbReference type="FunFam" id="3.40.50.720:FF:000084">
    <property type="entry name" value="Short-chain dehydrogenase reductase"/>
    <property type="match status" value="1"/>
</dbReference>
<evidence type="ECO:0000313" key="4">
    <source>
        <dbReference type="EMBL" id="BBE33248.1"/>
    </source>
</evidence>